<dbReference type="EMBL" id="JABSTV010001247">
    <property type="protein sequence ID" value="KAH7972727.1"/>
    <property type="molecule type" value="Genomic_DNA"/>
</dbReference>
<dbReference type="InterPro" id="IPR033906">
    <property type="entry name" value="Lipase_N"/>
</dbReference>
<evidence type="ECO:0000313" key="7">
    <source>
        <dbReference type="EMBL" id="KAH7972727.1"/>
    </source>
</evidence>
<comment type="subcellular location">
    <subcellularLocation>
        <location evidence="1">Secreted</location>
    </subcellularLocation>
</comment>
<dbReference type="AlphaFoldDB" id="A0A9D4QAE4"/>
<dbReference type="PANTHER" id="PTHR11610:SF173">
    <property type="entry name" value="LIPASE DOMAIN-CONTAINING PROTEIN-RELATED"/>
    <property type="match status" value="1"/>
</dbReference>
<protein>
    <recommendedName>
        <fullName evidence="6">Lipase domain-containing protein</fullName>
    </recommendedName>
</protein>
<dbReference type="Proteomes" id="UP000821837">
    <property type="component" value="Chromosome 11"/>
</dbReference>
<comment type="similarity">
    <text evidence="2 4">Belongs to the AB hydrolase superfamily. Lipase family.</text>
</comment>
<evidence type="ECO:0000256" key="2">
    <source>
        <dbReference type="ARBA" id="ARBA00010701"/>
    </source>
</evidence>
<evidence type="ECO:0000256" key="1">
    <source>
        <dbReference type="ARBA" id="ARBA00004613"/>
    </source>
</evidence>
<evidence type="ECO:0000256" key="4">
    <source>
        <dbReference type="RuleBase" id="RU004262"/>
    </source>
</evidence>
<keyword evidence="3" id="KW-0964">Secreted</keyword>
<dbReference type="InterPro" id="IPR000734">
    <property type="entry name" value="TAG_lipase"/>
</dbReference>
<dbReference type="SUPFAM" id="SSF53474">
    <property type="entry name" value="alpha/beta-Hydrolases"/>
    <property type="match status" value="1"/>
</dbReference>
<dbReference type="VEuPathDB" id="VectorBase:RSAN_050836"/>
<organism evidence="7 8">
    <name type="scientific">Rhipicephalus sanguineus</name>
    <name type="common">Brown dog tick</name>
    <name type="synonym">Ixodes sanguineus</name>
    <dbReference type="NCBI Taxonomy" id="34632"/>
    <lineage>
        <taxon>Eukaryota</taxon>
        <taxon>Metazoa</taxon>
        <taxon>Ecdysozoa</taxon>
        <taxon>Arthropoda</taxon>
        <taxon>Chelicerata</taxon>
        <taxon>Arachnida</taxon>
        <taxon>Acari</taxon>
        <taxon>Parasitiformes</taxon>
        <taxon>Ixodida</taxon>
        <taxon>Ixodoidea</taxon>
        <taxon>Ixodidae</taxon>
        <taxon>Rhipicephalinae</taxon>
        <taxon>Rhipicephalus</taxon>
        <taxon>Rhipicephalus</taxon>
    </lineage>
</organism>
<accession>A0A9D4QAE4</accession>
<dbReference type="InterPro" id="IPR029058">
    <property type="entry name" value="AB_hydrolase_fold"/>
</dbReference>
<proteinExistence type="inferred from homology"/>
<evidence type="ECO:0000313" key="8">
    <source>
        <dbReference type="Proteomes" id="UP000821837"/>
    </source>
</evidence>
<dbReference type="PRINTS" id="PR00821">
    <property type="entry name" value="TAGLIPASE"/>
</dbReference>
<dbReference type="GO" id="GO:0016298">
    <property type="term" value="F:lipase activity"/>
    <property type="evidence" value="ECO:0007669"/>
    <property type="project" value="InterPro"/>
</dbReference>
<feature type="signal peptide" evidence="5">
    <location>
        <begin position="1"/>
        <end position="28"/>
    </location>
</feature>
<name>A0A9D4QAE4_RHISA</name>
<sequence length="378" mass="41527">MAQRHCALAHRLVAALCYVGAIVSKAAPLDPDYKPANTTEKCYECVGCFNILDDTLMHPAAFPANPASAKTTFKLFSRQNRGIFVELQYCAGRKLRGESQFQKKKPLIFLVHGYTQSGADIWIHDIKNALLSEADCNVIIVDWGIGARGMDYLKAVANTALVGREMFLLLQRLIKRHPTTLGPDQVHVIGFSLGAHVAGFFARNFKRTTGQTIWRITDKTSAVVLKPLDPAGPLFAGTRMCVSKEDARFVDVIHTSGNGDFFKGHLGIDTPIGDVDFYPNGGKEQPGCVMPMPCYHLRATAYFLESLRNKKCKFVSATCEDGFLAMKRGSCETGADSGLMGYYSYKAAGRGVQMLLTNARPEYCNSTKGRMLKSSALE</sequence>
<dbReference type="CDD" id="cd00707">
    <property type="entry name" value="Pancreat_lipase_like"/>
    <property type="match status" value="1"/>
</dbReference>
<feature type="domain" description="Lipase" evidence="6">
    <location>
        <begin position="60"/>
        <end position="347"/>
    </location>
</feature>
<reference evidence="7" key="1">
    <citation type="journal article" date="2020" name="Cell">
        <title>Large-Scale Comparative Analyses of Tick Genomes Elucidate Their Genetic Diversity and Vector Capacities.</title>
        <authorList>
            <consortium name="Tick Genome and Microbiome Consortium (TIGMIC)"/>
            <person name="Jia N."/>
            <person name="Wang J."/>
            <person name="Shi W."/>
            <person name="Du L."/>
            <person name="Sun Y."/>
            <person name="Zhan W."/>
            <person name="Jiang J.F."/>
            <person name="Wang Q."/>
            <person name="Zhang B."/>
            <person name="Ji P."/>
            <person name="Bell-Sakyi L."/>
            <person name="Cui X.M."/>
            <person name="Yuan T.T."/>
            <person name="Jiang B.G."/>
            <person name="Yang W.F."/>
            <person name="Lam T.T."/>
            <person name="Chang Q.C."/>
            <person name="Ding S.J."/>
            <person name="Wang X.J."/>
            <person name="Zhu J.G."/>
            <person name="Ruan X.D."/>
            <person name="Zhao L."/>
            <person name="Wei J.T."/>
            <person name="Ye R.Z."/>
            <person name="Que T.C."/>
            <person name="Du C.H."/>
            <person name="Zhou Y.H."/>
            <person name="Cheng J.X."/>
            <person name="Dai P.F."/>
            <person name="Guo W.B."/>
            <person name="Han X.H."/>
            <person name="Huang E.J."/>
            <person name="Li L.F."/>
            <person name="Wei W."/>
            <person name="Gao Y.C."/>
            <person name="Liu J.Z."/>
            <person name="Shao H.Z."/>
            <person name="Wang X."/>
            <person name="Wang C.C."/>
            <person name="Yang T.C."/>
            <person name="Huo Q.B."/>
            <person name="Li W."/>
            <person name="Chen H.Y."/>
            <person name="Chen S.E."/>
            <person name="Zhou L.G."/>
            <person name="Ni X.B."/>
            <person name="Tian J.H."/>
            <person name="Sheng Y."/>
            <person name="Liu T."/>
            <person name="Pan Y.S."/>
            <person name="Xia L.Y."/>
            <person name="Li J."/>
            <person name="Zhao F."/>
            <person name="Cao W.C."/>
        </authorList>
    </citation>
    <scope>NUCLEOTIDE SEQUENCE</scope>
    <source>
        <strain evidence="7">Rsan-2018</strain>
    </source>
</reference>
<dbReference type="GO" id="GO:0005615">
    <property type="term" value="C:extracellular space"/>
    <property type="evidence" value="ECO:0007669"/>
    <property type="project" value="TreeGrafter"/>
</dbReference>
<dbReference type="Gene3D" id="3.40.50.1820">
    <property type="entry name" value="alpha/beta hydrolase"/>
    <property type="match status" value="1"/>
</dbReference>
<dbReference type="InterPro" id="IPR013818">
    <property type="entry name" value="Lipase"/>
</dbReference>
<dbReference type="GO" id="GO:0016042">
    <property type="term" value="P:lipid catabolic process"/>
    <property type="evidence" value="ECO:0007669"/>
    <property type="project" value="TreeGrafter"/>
</dbReference>
<comment type="caution">
    <text evidence="7">The sequence shown here is derived from an EMBL/GenBank/DDBJ whole genome shotgun (WGS) entry which is preliminary data.</text>
</comment>
<reference evidence="7" key="2">
    <citation type="submission" date="2021-09" db="EMBL/GenBank/DDBJ databases">
        <authorList>
            <person name="Jia N."/>
            <person name="Wang J."/>
            <person name="Shi W."/>
            <person name="Du L."/>
            <person name="Sun Y."/>
            <person name="Zhan W."/>
            <person name="Jiang J."/>
            <person name="Wang Q."/>
            <person name="Zhang B."/>
            <person name="Ji P."/>
            <person name="Sakyi L.B."/>
            <person name="Cui X."/>
            <person name="Yuan T."/>
            <person name="Jiang B."/>
            <person name="Yang W."/>
            <person name="Lam T.T.-Y."/>
            <person name="Chang Q."/>
            <person name="Ding S."/>
            <person name="Wang X."/>
            <person name="Zhu J."/>
            <person name="Ruan X."/>
            <person name="Zhao L."/>
            <person name="Wei J."/>
            <person name="Que T."/>
            <person name="Du C."/>
            <person name="Cheng J."/>
            <person name="Dai P."/>
            <person name="Han X."/>
            <person name="Huang E."/>
            <person name="Gao Y."/>
            <person name="Liu J."/>
            <person name="Shao H."/>
            <person name="Ye R."/>
            <person name="Li L."/>
            <person name="Wei W."/>
            <person name="Wang X."/>
            <person name="Wang C."/>
            <person name="Huo Q."/>
            <person name="Li W."/>
            <person name="Guo W."/>
            <person name="Chen H."/>
            <person name="Chen S."/>
            <person name="Zhou L."/>
            <person name="Zhou L."/>
            <person name="Ni X."/>
            <person name="Tian J."/>
            <person name="Zhou Y."/>
            <person name="Sheng Y."/>
            <person name="Liu T."/>
            <person name="Pan Y."/>
            <person name="Xia L."/>
            <person name="Li J."/>
            <person name="Zhao F."/>
            <person name="Cao W."/>
        </authorList>
    </citation>
    <scope>NUCLEOTIDE SEQUENCE</scope>
    <source>
        <strain evidence="7">Rsan-2018</strain>
        <tissue evidence="7">Larvae</tissue>
    </source>
</reference>
<evidence type="ECO:0000259" key="6">
    <source>
        <dbReference type="Pfam" id="PF00151"/>
    </source>
</evidence>
<dbReference type="Pfam" id="PF00151">
    <property type="entry name" value="Lipase"/>
    <property type="match status" value="1"/>
</dbReference>
<evidence type="ECO:0000256" key="3">
    <source>
        <dbReference type="ARBA" id="ARBA00022525"/>
    </source>
</evidence>
<feature type="chain" id="PRO_5039372416" description="Lipase domain-containing protein" evidence="5">
    <location>
        <begin position="29"/>
        <end position="378"/>
    </location>
</feature>
<keyword evidence="8" id="KW-1185">Reference proteome</keyword>
<evidence type="ECO:0000256" key="5">
    <source>
        <dbReference type="SAM" id="SignalP"/>
    </source>
</evidence>
<keyword evidence="5" id="KW-0732">Signal</keyword>
<dbReference type="PANTHER" id="PTHR11610">
    <property type="entry name" value="LIPASE"/>
    <property type="match status" value="1"/>
</dbReference>
<dbReference type="FunFam" id="3.40.50.1820:FF:000537">
    <property type="entry name" value="Ves G 1 allergen, putative"/>
    <property type="match status" value="1"/>
</dbReference>
<gene>
    <name evidence="7" type="ORF">HPB52_016284</name>
</gene>